<evidence type="ECO:0000256" key="1">
    <source>
        <dbReference type="ARBA" id="ARBA00023242"/>
    </source>
</evidence>
<dbReference type="GO" id="GO:0000976">
    <property type="term" value="F:transcription cis-regulatory region binding"/>
    <property type="evidence" value="ECO:0007669"/>
    <property type="project" value="TreeGrafter"/>
</dbReference>
<organism evidence="4 5">
    <name type="scientific">Sarocladium strictum</name>
    <name type="common">Black bundle disease fungus</name>
    <name type="synonym">Acremonium strictum</name>
    <dbReference type="NCBI Taxonomy" id="5046"/>
    <lineage>
        <taxon>Eukaryota</taxon>
        <taxon>Fungi</taxon>
        <taxon>Dikarya</taxon>
        <taxon>Ascomycota</taxon>
        <taxon>Pezizomycotina</taxon>
        <taxon>Sordariomycetes</taxon>
        <taxon>Hypocreomycetidae</taxon>
        <taxon>Hypocreales</taxon>
        <taxon>Sarocladiaceae</taxon>
        <taxon>Sarocladium</taxon>
    </lineage>
</organism>
<evidence type="ECO:0000313" key="5">
    <source>
        <dbReference type="Proteomes" id="UP001175261"/>
    </source>
</evidence>
<dbReference type="SUPFAM" id="SSF57701">
    <property type="entry name" value="Zn2/Cys6 DNA-binding domain"/>
    <property type="match status" value="1"/>
</dbReference>
<feature type="domain" description="Zn(2)-C6 fungal-type" evidence="3">
    <location>
        <begin position="25"/>
        <end position="53"/>
    </location>
</feature>
<proteinExistence type="predicted"/>
<dbReference type="Gene3D" id="4.10.240.10">
    <property type="entry name" value="Zn(2)-C6 fungal-type DNA-binding domain"/>
    <property type="match status" value="1"/>
</dbReference>
<dbReference type="GO" id="GO:0005634">
    <property type="term" value="C:nucleus"/>
    <property type="evidence" value="ECO:0007669"/>
    <property type="project" value="TreeGrafter"/>
</dbReference>
<dbReference type="CDD" id="cd00067">
    <property type="entry name" value="GAL4"/>
    <property type="match status" value="1"/>
</dbReference>
<accession>A0AA39GC96</accession>
<protein>
    <recommendedName>
        <fullName evidence="3">Zn(2)-C6 fungal-type domain-containing protein</fullName>
    </recommendedName>
</protein>
<evidence type="ECO:0000313" key="4">
    <source>
        <dbReference type="EMBL" id="KAK0384670.1"/>
    </source>
</evidence>
<dbReference type="InterPro" id="IPR036864">
    <property type="entry name" value="Zn2-C6_fun-type_DNA-bd_sf"/>
</dbReference>
<dbReference type="Pfam" id="PF00172">
    <property type="entry name" value="Zn_clus"/>
    <property type="match status" value="1"/>
</dbReference>
<evidence type="ECO:0000256" key="2">
    <source>
        <dbReference type="SAM" id="MobiDB-lite"/>
    </source>
</evidence>
<keyword evidence="5" id="KW-1185">Reference proteome</keyword>
<feature type="region of interest" description="Disordered" evidence="2">
    <location>
        <begin position="1"/>
        <end position="23"/>
    </location>
</feature>
<dbReference type="AlphaFoldDB" id="A0AA39GC96"/>
<dbReference type="GO" id="GO:0008270">
    <property type="term" value="F:zinc ion binding"/>
    <property type="evidence" value="ECO:0007669"/>
    <property type="project" value="InterPro"/>
</dbReference>
<dbReference type="PANTHER" id="PTHR37534">
    <property type="entry name" value="TRANSCRIPTIONAL ACTIVATOR PROTEIN UGA3"/>
    <property type="match status" value="1"/>
</dbReference>
<feature type="compositionally biased region" description="Basic and acidic residues" evidence="2">
    <location>
        <begin position="359"/>
        <end position="371"/>
    </location>
</feature>
<dbReference type="PROSITE" id="PS50048">
    <property type="entry name" value="ZN2_CY6_FUNGAL_2"/>
    <property type="match status" value="1"/>
</dbReference>
<dbReference type="SMART" id="SM00066">
    <property type="entry name" value="GAL4"/>
    <property type="match status" value="1"/>
</dbReference>
<feature type="region of interest" description="Disordered" evidence="2">
    <location>
        <begin position="359"/>
        <end position="403"/>
    </location>
</feature>
<dbReference type="Proteomes" id="UP001175261">
    <property type="component" value="Unassembled WGS sequence"/>
</dbReference>
<comment type="caution">
    <text evidence="4">The sequence shown here is derived from an EMBL/GenBank/DDBJ whole genome shotgun (WGS) entry which is preliminary data.</text>
</comment>
<sequence>MASSSVRSGSSASAPATGTGIASVPCTTCRKRRVKCDKRLPGCTRCEKSGQPCPGYNRLRSFLDQGEALRQKYSDPSSRAKSRPEVRIAGSEPEADLKPRVGSKEPVIPSPIPHPALPFHQIPQPSAQPTTSATGHFVPGDLEAVPSGTGTHQDTLSSYMSLDTLSDDEFNATFFDIDPNIYFAEGNNCCGWIPNAPLLNDLPDSQAPTISWLNQITPGNFSDASPYPETSMASMISDSPALNPNGDDEYETAHLIQHFSEHISPYLDVFDIEKYFGHVVPVRARRSNLLSSSLAAIAAKQFAKTKKELHPGHSAATTPSASFLDQYYTDPNVDWFYKAASFYDKAICQMMSSLQSLRDGHVDSGPDHDSGLDTSSPPFSDDNMTGLDGNGTARTKRQRTEKIKPPANVLDDLLAAVSIFLLYESLDNRQLEINQHMSGAQHLLIENLPNPASIPTDPRISTPLRSFDTVQAWQASFWNVVRIDYVVSYVERGHPRLGTNDQHLWQAAGLPLRDVGGMMLPESLCTGKGQSYSPRAAPMTETAACRTLLWIVLKALAFAAEQRDQSRTMEFMPQSQAAAAAHSQRSFAEIGSWQAIREHLQAWKTLLPDSFEPYLRLPQQRPSAVQTPSRSDMSAPGSDNAISIQFPTLQYSSAMASTAMVLYHFIQIFILLHRPLKPSNEETFSRFASQRLGAYRQVSREVDDHASRICGICLGRPDDAVRMHMTQPLHLAGLSLENHEQRVVLEGLLSGIRRGTGCSTEWIVTSLREEWGWHDVAT</sequence>
<keyword evidence="1" id="KW-0539">Nucleus</keyword>
<evidence type="ECO:0000259" key="3">
    <source>
        <dbReference type="PROSITE" id="PS50048"/>
    </source>
</evidence>
<reference evidence="4" key="1">
    <citation type="submission" date="2022-10" db="EMBL/GenBank/DDBJ databases">
        <title>Determination and structural analysis of whole genome sequence of Sarocladium strictum F4-1.</title>
        <authorList>
            <person name="Hu L."/>
            <person name="Jiang Y."/>
        </authorList>
    </citation>
    <scope>NUCLEOTIDE SEQUENCE</scope>
    <source>
        <strain evidence="4">F4-1</strain>
    </source>
</reference>
<feature type="region of interest" description="Disordered" evidence="2">
    <location>
        <begin position="70"/>
        <end position="110"/>
    </location>
</feature>
<dbReference type="PROSITE" id="PS00463">
    <property type="entry name" value="ZN2_CY6_FUNGAL_1"/>
    <property type="match status" value="1"/>
</dbReference>
<dbReference type="GO" id="GO:0000981">
    <property type="term" value="F:DNA-binding transcription factor activity, RNA polymerase II-specific"/>
    <property type="evidence" value="ECO:0007669"/>
    <property type="project" value="InterPro"/>
</dbReference>
<name>A0AA39GC96_SARSR</name>
<dbReference type="GO" id="GO:0045944">
    <property type="term" value="P:positive regulation of transcription by RNA polymerase II"/>
    <property type="evidence" value="ECO:0007669"/>
    <property type="project" value="TreeGrafter"/>
</dbReference>
<dbReference type="PANTHER" id="PTHR37534:SF9">
    <property type="entry name" value="ZN(II)2CYS6 TRANSCRIPTION FACTOR (EUROFUNG)"/>
    <property type="match status" value="1"/>
</dbReference>
<dbReference type="InterPro" id="IPR001138">
    <property type="entry name" value="Zn2Cys6_DnaBD"/>
</dbReference>
<dbReference type="EMBL" id="JAPDFR010000008">
    <property type="protein sequence ID" value="KAK0384670.1"/>
    <property type="molecule type" value="Genomic_DNA"/>
</dbReference>
<gene>
    <name evidence="4" type="ORF">NLU13_8756</name>
</gene>